<protein>
    <submittedName>
        <fullName evidence="2">ABC transporter permease</fullName>
    </submittedName>
</protein>
<dbReference type="OrthoDB" id="2151407at2"/>
<name>A0A5A7SL25_9NOCA</name>
<evidence type="ECO:0000313" key="2">
    <source>
        <dbReference type="EMBL" id="KAA0024931.1"/>
    </source>
</evidence>
<dbReference type="Proteomes" id="UP000322244">
    <property type="component" value="Unassembled WGS sequence"/>
</dbReference>
<evidence type="ECO:0000313" key="3">
    <source>
        <dbReference type="Proteomes" id="UP000322244"/>
    </source>
</evidence>
<evidence type="ECO:0000256" key="1">
    <source>
        <dbReference type="SAM" id="Phobius"/>
    </source>
</evidence>
<feature type="transmembrane region" description="Helical" evidence="1">
    <location>
        <begin position="156"/>
        <end position="176"/>
    </location>
</feature>
<feature type="transmembrane region" description="Helical" evidence="1">
    <location>
        <begin position="271"/>
        <end position="290"/>
    </location>
</feature>
<organism evidence="2 3">
    <name type="scientific">Antrihabitans cavernicola</name>
    <dbReference type="NCBI Taxonomy" id="2495913"/>
    <lineage>
        <taxon>Bacteria</taxon>
        <taxon>Bacillati</taxon>
        <taxon>Actinomycetota</taxon>
        <taxon>Actinomycetes</taxon>
        <taxon>Mycobacteriales</taxon>
        <taxon>Nocardiaceae</taxon>
        <taxon>Antrihabitans</taxon>
    </lineage>
</organism>
<sequence>MIAFAWPAANIAPRHVPIGVAGSAEFVGQVTQKLDQVQPDAFDVTSYADPGQARSAIENREVYGAIVAGQPPTVLTAPAGSTAVAQILDTLGSQLGRAHGVAGPAPTSTQVVALPAGDPRGIGFSAGSLPMVLGALLTGVVATLIFSTIAQRLTTLTLAAVVAGLGAAAVLGPWLGILPGGFAITAGALALGIFAGGATIVGFSSLLGQPGIGVGAALLMVLGNPFSGVTSAPELLPTGWGELGQWLPPGALGSLLRSVSYFDGEGSGKPLAILAGWAVLGVGLAVIGAARRARVVDDHPNAHEQGVPARTILADASVRP</sequence>
<comment type="caution">
    <text evidence="2">The sequence shown here is derived from an EMBL/GenBank/DDBJ whole genome shotgun (WGS) entry which is preliminary data.</text>
</comment>
<accession>A0A5A7SL25</accession>
<reference evidence="2 3" key="1">
    <citation type="submission" date="2019-07" db="EMBL/GenBank/DDBJ databases">
        <title>Rhodococcus cavernicolus sp. nov., isolated from a cave.</title>
        <authorList>
            <person name="Lee S.D."/>
        </authorList>
    </citation>
    <scope>NUCLEOTIDE SEQUENCE [LARGE SCALE GENOMIC DNA]</scope>
    <source>
        <strain evidence="2 3">C1-24</strain>
    </source>
</reference>
<dbReference type="AlphaFoldDB" id="A0A5A7SL25"/>
<proteinExistence type="predicted"/>
<gene>
    <name evidence="2" type="ORF">FOY51_03150</name>
</gene>
<feature type="transmembrane region" description="Helical" evidence="1">
    <location>
        <begin position="182"/>
        <end position="203"/>
    </location>
</feature>
<keyword evidence="1" id="KW-0812">Transmembrane</keyword>
<keyword evidence="1" id="KW-1133">Transmembrane helix</keyword>
<feature type="transmembrane region" description="Helical" evidence="1">
    <location>
        <begin position="210"/>
        <end position="227"/>
    </location>
</feature>
<dbReference type="EMBL" id="VLNY01000001">
    <property type="protein sequence ID" value="KAA0024931.1"/>
    <property type="molecule type" value="Genomic_DNA"/>
</dbReference>
<feature type="transmembrane region" description="Helical" evidence="1">
    <location>
        <begin position="129"/>
        <end position="149"/>
    </location>
</feature>
<keyword evidence="1" id="KW-0472">Membrane</keyword>
<keyword evidence="3" id="KW-1185">Reference proteome</keyword>